<sequence length="68" mass="7065">MVARATDSFAERFSLGESVLPALAEEFGGDVGGHAGVDELQQTSIDDVGAVFIAYLEGALRATFTTVS</sequence>
<name>A0A1X4H8M2_HALEZ</name>
<reference evidence="1 2" key="1">
    <citation type="submission" date="2017-04" db="EMBL/GenBank/DDBJ databases">
        <title>MLSA of the genus Halorubrum.</title>
        <authorList>
            <person name="De La Haba R."/>
            <person name="Sanchez-Porro C."/>
            <person name="Infante-Dominguez C."/>
            <person name="Ventosa A."/>
        </authorList>
    </citation>
    <scope>NUCLEOTIDE SEQUENCE [LARGE SCALE GENOMIC DNA]</scope>
    <source>
        <strain evidence="1 2">DSM 17463</strain>
    </source>
</reference>
<dbReference type="Proteomes" id="UP000193587">
    <property type="component" value="Unassembled WGS sequence"/>
</dbReference>
<evidence type="ECO:0000313" key="1">
    <source>
        <dbReference type="EMBL" id="OSP08273.1"/>
    </source>
</evidence>
<comment type="caution">
    <text evidence="1">The sequence shown here is derived from an EMBL/GenBank/DDBJ whole genome shotgun (WGS) entry which is preliminary data.</text>
</comment>
<proteinExistence type="predicted"/>
<evidence type="ECO:0000313" key="2">
    <source>
        <dbReference type="Proteomes" id="UP000193587"/>
    </source>
</evidence>
<gene>
    <name evidence="1" type="ORF">B9H04_06835</name>
</gene>
<organism evidence="1 2">
    <name type="scientific">Halorubrum ezzemoulense DSM 17463</name>
    <dbReference type="NCBI Taxonomy" id="1121945"/>
    <lineage>
        <taxon>Archaea</taxon>
        <taxon>Methanobacteriati</taxon>
        <taxon>Methanobacteriota</taxon>
        <taxon>Stenosarchaea group</taxon>
        <taxon>Halobacteria</taxon>
        <taxon>Halobacteriales</taxon>
        <taxon>Haloferacaceae</taxon>
        <taxon>Halorubrum</taxon>
    </lineage>
</organism>
<accession>A0A1X4H8M2</accession>
<dbReference type="RefSeq" id="WP_085682566.1">
    <property type="nucleotide sequence ID" value="NZ_ATXS01000017.1"/>
</dbReference>
<protein>
    <submittedName>
        <fullName evidence="1">Uncharacterized protein</fullName>
    </submittedName>
</protein>
<dbReference type="AlphaFoldDB" id="A0A1X4H8M2"/>
<dbReference type="EMBL" id="NEDJ01000017">
    <property type="protein sequence ID" value="OSP08273.1"/>
    <property type="molecule type" value="Genomic_DNA"/>
</dbReference>